<gene>
    <name evidence="16" type="primary">HVCN1</name>
    <name evidence="16" type="ORF">TR123374</name>
</gene>
<keyword evidence="11" id="KW-0407">Ion channel</keyword>
<keyword evidence="3" id="KW-0813">Transport</keyword>
<keyword evidence="5 14" id="KW-0812">Transmembrane</keyword>
<dbReference type="PANTHER" id="PTHR46480">
    <property type="entry name" value="F20B24.22"/>
    <property type="match status" value="1"/>
</dbReference>
<evidence type="ECO:0000256" key="5">
    <source>
        <dbReference type="ARBA" id="ARBA00022692"/>
    </source>
</evidence>
<evidence type="ECO:0000256" key="9">
    <source>
        <dbReference type="ARBA" id="ARBA00023065"/>
    </source>
</evidence>
<evidence type="ECO:0000313" key="16">
    <source>
        <dbReference type="EMBL" id="JAP58517.1"/>
    </source>
</evidence>
<feature type="coiled-coil region" evidence="13">
    <location>
        <begin position="339"/>
        <end position="374"/>
    </location>
</feature>
<accession>A0A0X3Q7V7</accession>
<evidence type="ECO:0000256" key="7">
    <source>
        <dbReference type="ARBA" id="ARBA00022989"/>
    </source>
</evidence>
<evidence type="ECO:0000259" key="15">
    <source>
        <dbReference type="Pfam" id="PF00520"/>
    </source>
</evidence>
<dbReference type="EMBL" id="GEEE01004708">
    <property type="protein sequence ID" value="JAP58517.1"/>
    <property type="molecule type" value="Transcribed_RNA"/>
</dbReference>
<proteinExistence type="predicted"/>
<dbReference type="Gene3D" id="1.20.120.350">
    <property type="entry name" value="Voltage-gated potassium channels. Chain C"/>
    <property type="match status" value="1"/>
</dbReference>
<evidence type="ECO:0000256" key="6">
    <source>
        <dbReference type="ARBA" id="ARBA00022882"/>
    </source>
</evidence>
<evidence type="ECO:0000256" key="3">
    <source>
        <dbReference type="ARBA" id="ARBA00022448"/>
    </source>
</evidence>
<evidence type="ECO:0000256" key="2">
    <source>
        <dbReference type="ARBA" id="ARBA00015897"/>
    </source>
</evidence>
<keyword evidence="4" id="KW-1003">Cell membrane</keyword>
<evidence type="ECO:0000256" key="13">
    <source>
        <dbReference type="SAM" id="Coils"/>
    </source>
</evidence>
<protein>
    <recommendedName>
        <fullName evidence="2">Voltage-gated hydrogen channel 1</fullName>
    </recommendedName>
    <alternativeName>
        <fullName evidence="12">Hydrogen voltage-gated channel 1</fullName>
    </alternativeName>
</protein>
<evidence type="ECO:0000256" key="14">
    <source>
        <dbReference type="SAM" id="Phobius"/>
    </source>
</evidence>
<dbReference type="PANTHER" id="PTHR46480:SF1">
    <property type="entry name" value="VOLTAGE-GATED HYDROGEN CHANNEL 1"/>
    <property type="match status" value="1"/>
</dbReference>
<evidence type="ECO:0000256" key="4">
    <source>
        <dbReference type="ARBA" id="ARBA00022475"/>
    </source>
</evidence>
<keyword evidence="7 14" id="KW-1133">Transmembrane helix</keyword>
<keyword evidence="10 14" id="KW-0472">Membrane</keyword>
<dbReference type="GO" id="GO:0030171">
    <property type="term" value="F:voltage-gated proton channel activity"/>
    <property type="evidence" value="ECO:0007669"/>
    <property type="project" value="InterPro"/>
</dbReference>
<organism evidence="16">
    <name type="scientific">Schistocephalus solidus</name>
    <name type="common">Tapeworm</name>
    <dbReference type="NCBI Taxonomy" id="70667"/>
    <lineage>
        <taxon>Eukaryota</taxon>
        <taxon>Metazoa</taxon>
        <taxon>Spiralia</taxon>
        <taxon>Lophotrochozoa</taxon>
        <taxon>Platyhelminthes</taxon>
        <taxon>Cestoda</taxon>
        <taxon>Eucestoda</taxon>
        <taxon>Diphyllobothriidea</taxon>
        <taxon>Diphyllobothriidae</taxon>
        <taxon>Schistocephalus</taxon>
    </lineage>
</organism>
<comment type="subcellular location">
    <subcellularLocation>
        <location evidence="1">Cell membrane</location>
        <topology evidence="1">Multi-pass membrane protein</topology>
    </subcellularLocation>
</comment>
<evidence type="ECO:0000256" key="12">
    <source>
        <dbReference type="ARBA" id="ARBA00031989"/>
    </source>
</evidence>
<name>A0A0X3Q7V7_SCHSO</name>
<evidence type="ECO:0000256" key="11">
    <source>
        <dbReference type="ARBA" id="ARBA00023303"/>
    </source>
</evidence>
<keyword evidence="8 13" id="KW-0175">Coiled coil</keyword>
<dbReference type="Pfam" id="PF00520">
    <property type="entry name" value="Ion_trans"/>
    <property type="match status" value="1"/>
</dbReference>
<dbReference type="GO" id="GO:0034702">
    <property type="term" value="C:monoatomic ion channel complex"/>
    <property type="evidence" value="ECO:0007669"/>
    <property type="project" value="UniProtKB-KW"/>
</dbReference>
<dbReference type="InterPro" id="IPR027359">
    <property type="entry name" value="Volt_channel_dom_sf"/>
</dbReference>
<dbReference type="InterPro" id="IPR005821">
    <property type="entry name" value="Ion_trans_dom"/>
</dbReference>
<reference evidence="16" key="1">
    <citation type="submission" date="2016-01" db="EMBL/GenBank/DDBJ databases">
        <title>Reference transcriptome for the parasite Schistocephalus solidus: insights into the molecular evolution of parasitism.</title>
        <authorList>
            <person name="Hebert F.O."/>
            <person name="Grambauer S."/>
            <person name="Barber I."/>
            <person name="Landry C.R."/>
            <person name="Aubin-Horth N."/>
        </authorList>
    </citation>
    <scope>NUCLEOTIDE SEQUENCE</scope>
</reference>
<evidence type="ECO:0000256" key="1">
    <source>
        <dbReference type="ARBA" id="ARBA00004651"/>
    </source>
</evidence>
<evidence type="ECO:0000256" key="10">
    <source>
        <dbReference type="ARBA" id="ARBA00023136"/>
    </source>
</evidence>
<dbReference type="GO" id="GO:0005886">
    <property type="term" value="C:plasma membrane"/>
    <property type="evidence" value="ECO:0007669"/>
    <property type="project" value="UniProtKB-SubCell"/>
</dbReference>
<dbReference type="AlphaFoldDB" id="A0A0X3Q7V7"/>
<feature type="transmembrane region" description="Helical" evidence="14">
    <location>
        <begin position="252"/>
        <end position="274"/>
    </location>
</feature>
<keyword evidence="9" id="KW-0406">Ion transport</keyword>
<sequence>MERVIQEAMRSKLPKAFSFASNNSKDTDEDIRYNYDLGWTNSKTFTKQLAKDNIDVDILNDELMRHAERRRSRRFQERLLSKLRSSAAQFLLCFLVLLDSCLVIAEIILEIRSIQNFKQLFTIKGRELGSLMLTQALKNTALNTSCLNSEGSNKVPPSSNEIHTETANGFQRLFSHTVLNDERTIEELDNFILCWQKLFLLGDNPSQSHDSQILCESDLLSKCSVVSQTSSAEKELNENLTDPSSLHFASEVMHFISIGVTSLFIVCIVLKLVCLRRKFFTNVYEVIDALVILVSFLSDICYVRVDSQEISAMVVLLLWRIARLINAMLMYERQRCEFRVTLQKRARRLEEKKVDILERDKELFQKQISALEELSRSLGSPEENIRDCKPRYVRHSKEQTQNALKSIAALTTGFMGGMIGAPISRQEELARFAGNNNAGSPLPPNTHMTESLTNSGLFLSRENISGGACDSLNSGSRVSMKTNSLNSNELFSCGENNAPSNNYSKRAQLMRSRADNLVRNVIMRQMSNALEEAQDSPRRRFGLFKDHKQLVKLEGDNGPLKNLISGNYDAFSNCYRTRNNSETLRRKTLCDIYSAQKIKRQAISLDNDDSDSVINDAIATESDGTNSRDQHQLLLPRLEPVPSIDAQEDEVFGENDVIHSETSEVSCETNPAPPTTVGTVEPCPPTSRPQILINSHVFHSKVLIGESRSTEVLQPRNEKHEDVRQETAVLRRNSCTKAADCLLSPEPVNRKYNEFLGGPSSTIFRTASERRFCVSPVAANNSYSGLCKTNRQISSSVAAL</sequence>
<feature type="domain" description="Ion transport" evidence="15">
    <location>
        <begin position="251"/>
        <end position="328"/>
    </location>
</feature>
<keyword evidence="6" id="KW-0851">Voltage-gated channel</keyword>
<feature type="transmembrane region" description="Helical" evidence="14">
    <location>
        <begin position="87"/>
        <end position="109"/>
    </location>
</feature>
<dbReference type="InterPro" id="IPR031846">
    <property type="entry name" value="Hvcn1"/>
</dbReference>
<evidence type="ECO:0000256" key="8">
    <source>
        <dbReference type="ARBA" id="ARBA00023054"/>
    </source>
</evidence>